<evidence type="ECO:0000313" key="4">
    <source>
        <dbReference type="Proteomes" id="UP000230002"/>
    </source>
</evidence>
<reference evidence="3 4" key="1">
    <citation type="journal article" date="2015" name="Sci. Rep.">
        <title>Chromosome-level genome map provides insights into diverse defense mechanisms in the medicinal fungus Ganoderma sinense.</title>
        <authorList>
            <person name="Zhu Y."/>
            <person name="Xu J."/>
            <person name="Sun C."/>
            <person name="Zhou S."/>
            <person name="Xu H."/>
            <person name="Nelson D.R."/>
            <person name="Qian J."/>
            <person name="Song J."/>
            <person name="Luo H."/>
            <person name="Xiang L."/>
            <person name="Li Y."/>
            <person name="Xu Z."/>
            <person name="Ji A."/>
            <person name="Wang L."/>
            <person name="Lu S."/>
            <person name="Hayward A."/>
            <person name="Sun W."/>
            <person name="Li X."/>
            <person name="Schwartz D.C."/>
            <person name="Wang Y."/>
            <person name="Chen S."/>
        </authorList>
    </citation>
    <scope>NUCLEOTIDE SEQUENCE [LARGE SCALE GENOMIC DNA]</scope>
    <source>
        <strain evidence="3 4">ZZ0214-1</strain>
    </source>
</reference>
<proteinExistence type="predicted"/>
<feature type="transmembrane region" description="Helical" evidence="2">
    <location>
        <begin position="7"/>
        <end position="25"/>
    </location>
</feature>
<feature type="compositionally biased region" description="Basic and acidic residues" evidence="1">
    <location>
        <begin position="321"/>
        <end position="330"/>
    </location>
</feature>
<evidence type="ECO:0000313" key="3">
    <source>
        <dbReference type="EMBL" id="PIL27401.1"/>
    </source>
</evidence>
<accession>A0A2G8S0W1</accession>
<feature type="compositionally biased region" description="Basic and acidic residues" evidence="1">
    <location>
        <begin position="164"/>
        <end position="177"/>
    </location>
</feature>
<dbReference type="AlphaFoldDB" id="A0A2G8S0W1"/>
<gene>
    <name evidence="3" type="ORF">GSI_10549</name>
</gene>
<dbReference type="EMBL" id="AYKW01000034">
    <property type="protein sequence ID" value="PIL27401.1"/>
    <property type="molecule type" value="Genomic_DNA"/>
</dbReference>
<evidence type="ECO:0000256" key="2">
    <source>
        <dbReference type="SAM" id="Phobius"/>
    </source>
</evidence>
<feature type="region of interest" description="Disordered" evidence="1">
    <location>
        <begin position="137"/>
        <end position="228"/>
    </location>
</feature>
<feature type="region of interest" description="Disordered" evidence="1">
    <location>
        <begin position="284"/>
        <end position="330"/>
    </location>
</feature>
<sequence>MRDGIMYFAVIFVSNLVTVLIFVFAPPDLKVINASFSTLITSLMVSRLMLNLRGEVLRRGPVISSHHSTSHNVRDNVVESYQLGYTKQETETGWSAFSSIVGNLGAPVITFEAENSSYYDDFNEDEDDVIDPGFLQTIPHNSKSTRKPLPHIPHVYPPPPHSPRSADRMRKTYDSHSFHSRQLTESSDETMGWTKVSMPDTPPPSGPSSPTLRSVNRQPSAESSSSASAFNFAALPHKTKLARLKSLSRPRTADSATSERDVVEMMQTRSMPAPLVVQVTEEVVVDHVPDEDDGGQDPKSAEGGSGSRNRKPWLAPPSWRLSRDGHYEEG</sequence>
<organism evidence="3 4">
    <name type="scientific">Ganoderma sinense ZZ0214-1</name>
    <dbReference type="NCBI Taxonomy" id="1077348"/>
    <lineage>
        <taxon>Eukaryota</taxon>
        <taxon>Fungi</taxon>
        <taxon>Dikarya</taxon>
        <taxon>Basidiomycota</taxon>
        <taxon>Agaricomycotina</taxon>
        <taxon>Agaricomycetes</taxon>
        <taxon>Polyporales</taxon>
        <taxon>Polyporaceae</taxon>
        <taxon>Ganoderma</taxon>
    </lineage>
</organism>
<comment type="caution">
    <text evidence="3">The sequence shown here is derived from an EMBL/GenBank/DDBJ whole genome shotgun (WGS) entry which is preliminary data.</text>
</comment>
<evidence type="ECO:0000256" key="1">
    <source>
        <dbReference type="SAM" id="MobiDB-lite"/>
    </source>
</evidence>
<dbReference type="STRING" id="1077348.A0A2G8S0W1"/>
<name>A0A2G8S0W1_9APHY</name>
<keyword evidence="2" id="KW-0812">Transmembrane</keyword>
<dbReference type="OrthoDB" id="3242376at2759"/>
<keyword evidence="2" id="KW-0472">Membrane</keyword>
<keyword evidence="4" id="KW-1185">Reference proteome</keyword>
<dbReference type="Proteomes" id="UP000230002">
    <property type="component" value="Unassembled WGS sequence"/>
</dbReference>
<keyword evidence="2" id="KW-1133">Transmembrane helix</keyword>
<protein>
    <submittedName>
        <fullName evidence="3">Uncharacterized protein</fullName>
    </submittedName>
</protein>